<dbReference type="PANTHER" id="PTHR47706:SF4">
    <property type="entry name" value="NMRA-LIKE DOMAIN-CONTAINING PROTEIN"/>
    <property type="match status" value="1"/>
</dbReference>
<feature type="domain" description="NAD(P)-binding" evidence="4">
    <location>
        <begin position="9"/>
        <end position="149"/>
    </location>
</feature>
<keyword evidence="6" id="KW-1185">Reference proteome</keyword>
<organism evidence="5 6">
    <name type="scientific">Penicillium nalgiovense</name>
    <dbReference type="NCBI Taxonomy" id="60175"/>
    <lineage>
        <taxon>Eukaryota</taxon>
        <taxon>Fungi</taxon>
        <taxon>Dikarya</taxon>
        <taxon>Ascomycota</taxon>
        <taxon>Pezizomycotina</taxon>
        <taxon>Eurotiomycetes</taxon>
        <taxon>Eurotiomycetidae</taxon>
        <taxon>Eurotiales</taxon>
        <taxon>Aspergillaceae</taxon>
        <taxon>Penicillium</taxon>
    </lineage>
</organism>
<dbReference type="Proteomes" id="UP000191691">
    <property type="component" value="Unassembled WGS sequence"/>
</dbReference>
<dbReference type="OMA" id="VGAWKGH"/>
<dbReference type="Pfam" id="PF13460">
    <property type="entry name" value="NAD_binding_10"/>
    <property type="match status" value="1"/>
</dbReference>
<dbReference type="InterPro" id="IPR016040">
    <property type="entry name" value="NAD(P)-bd_dom"/>
</dbReference>
<proteinExistence type="inferred from homology"/>
<gene>
    <name evidence="5" type="ORF">PENNAL_c0076G00216</name>
</gene>
<dbReference type="Gene3D" id="3.90.25.10">
    <property type="entry name" value="UDP-galactose 4-epimerase, domain 1"/>
    <property type="match status" value="1"/>
</dbReference>
<accession>A0A1V6XHL8</accession>
<dbReference type="InterPro" id="IPR051609">
    <property type="entry name" value="NmrA/Isoflavone_reductase-like"/>
</dbReference>
<dbReference type="GO" id="GO:0016491">
    <property type="term" value="F:oxidoreductase activity"/>
    <property type="evidence" value="ECO:0007669"/>
    <property type="project" value="UniProtKB-KW"/>
</dbReference>
<reference evidence="6" key="1">
    <citation type="journal article" date="2017" name="Nat. Microbiol.">
        <title>Global analysis of biosynthetic gene clusters reveals vast potential of secondary metabolite production in Penicillium species.</title>
        <authorList>
            <person name="Nielsen J.C."/>
            <person name="Grijseels S."/>
            <person name="Prigent S."/>
            <person name="Ji B."/>
            <person name="Dainat J."/>
            <person name="Nielsen K.F."/>
            <person name="Frisvad J.C."/>
            <person name="Workman M."/>
            <person name="Nielsen J."/>
        </authorList>
    </citation>
    <scope>NUCLEOTIDE SEQUENCE [LARGE SCALE GENOMIC DNA]</scope>
    <source>
        <strain evidence="6">IBT 13039</strain>
    </source>
</reference>
<dbReference type="AlphaFoldDB" id="A0A1V6XHL8"/>
<evidence type="ECO:0000259" key="4">
    <source>
        <dbReference type="Pfam" id="PF13460"/>
    </source>
</evidence>
<evidence type="ECO:0000313" key="6">
    <source>
        <dbReference type="Proteomes" id="UP000191691"/>
    </source>
</evidence>
<keyword evidence="3" id="KW-0560">Oxidoreductase</keyword>
<dbReference type="SUPFAM" id="SSF51735">
    <property type="entry name" value="NAD(P)-binding Rossmann-fold domains"/>
    <property type="match status" value="1"/>
</dbReference>
<name>A0A1V6XHL8_PENNA</name>
<sequence length="321" mass="35342">MALTVAVAGATGGVGRTIVEQIQNENKFSVIALTRRSDMIDDSRKEHVESAISDIPYVQVDYDDIPALVQQLEHHEVQTVICAIGMLGDACSEAQLNLIKAADRAHTVKRFITSEFGYMTREERKDIDPGVDWFLAAASLLKSSSLTYTRPVCGAFMDFMGAPRARSNIVPNTIAIDVFNREACIPGDGSARITMIYSYDAATLIAKLLELDEWTEFSFCDGEDTTLGQALKDAEEVCGEKFNVTYLKPEDVAKGDVPTMKVLEGSGIHPDDLNAYSVFGYQLYLAEGFSLPAEGRLGNKFPGFKPRTVRDFLEMTWGSHV</sequence>
<keyword evidence="2" id="KW-0521">NADP</keyword>
<dbReference type="Gene3D" id="3.40.50.720">
    <property type="entry name" value="NAD(P)-binding Rossmann-like Domain"/>
    <property type="match status" value="1"/>
</dbReference>
<dbReference type="EMBL" id="MOOB01000076">
    <property type="protein sequence ID" value="OQE74643.1"/>
    <property type="molecule type" value="Genomic_DNA"/>
</dbReference>
<comment type="caution">
    <text evidence="5">The sequence shown here is derived from an EMBL/GenBank/DDBJ whole genome shotgun (WGS) entry which is preliminary data.</text>
</comment>
<evidence type="ECO:0000313" key="5">
    <source>
        <dbReference type="EMBL" id="OQE74643.1"/>
    </source>
</evidence>
<comment type="similarity">
    <text evidence="1">Belongs to the NmrA-type oxidoreductase family. Isoflavone reductase subfamily.</text>
</comment>
<dbReference type="PANTHER" id="PTHR47706">
    <property type="entry name" value="NMRA-LIKE FAMILY PROTEIN"/>
    <property type="match status" value="1"/>
</dbReference>
<dbReference type="InterPro" id="IPR036291">
    <property type="entry name" value="NAD(P)-bd_dom_sf"/>
</dbReference>
<protein>
    <recommendedName>
        <fullName evidence="4">NAD(P)-binding domain-containing protein</fullName>
    </recommendedName>
</protein>
<evidence type="ECO:0000256" key="3">
    <source>
        <dbReference type="ARBA" id="ARBA00023002"/>
    </source>
</evidence>
<evidence type="ECO:0000256" key="2">
    <source>
        <dbReference type="ARBA" id="ARBA00022857"/>
    </source>
</evidence>
<evidence type="ECO:0000256" key="1">
    <source>
        <dbReference type="ARBA" id="ARBA00005725"/>
    </source>
</evidence>